<protein>
    <submittedName>
        <fullName evidence="2">Uncharacterized protein</fullName>
    </submittedName>
</protein>
<accession>A0A6N2MD47</accession>
<sequence>MLCFALQGRTIQVWENLPTPVPSSCPDIVQLPLHLTLEPSPAATPTPTFFFLFFYLLFLLEIHRYIIVSTHFILQLFHFSLNSCSGI</sequence>
<keyword evidence="1" id="KW-1133">Transmembrane helix</keyword>
<gene>
    <name evidence="2" type="ORF">SVIM_LOCUS348884</name>
</gene>
<evidence type="ECO:0000256" key="1">
    <source>
        <dbReference type="SAM" id="Phobius"/>
    </source>
</evidence>
<reference evidence="2" key="1">
    <citation type="submission" date="2019-03" db="EMBL/GenBank/DDBJ databases">
        <authorList>
            <person name="Mank J."/>
            <person name="Almeida P."/>
        </authorList>
    </citation>
    <scope>NUCLEOTIDE SEQUENCE</scope>
    <source>
        <strain evidence="2">78183</strain>
    </source>
</reference>
<feature type="transmembrane region" description="Helical" evidence="1">
    <location>
        <begin position="49"/>
        <end position="67"/>
    </location>
</feature>
<proteinExistence type="predicted"/>
<keyword evidence="1" id="KW-0472">Membrane</keyword>
<name>A0A6N2MD47_SALVM</name>
<dbReference type="AlphaFoldDB" id="A0A6N2MD47"/>
<evidence type="ECO:0000313" key="2">
    <source>
        <dbReference type="EMBL" id="VFU51543.1"/>
    </source>
</evidence>
<keyword evidence="1" id="KW-0812">Transmembrane</keyword>
<dbReference type="EMBL" id="CAADRP010001763">
    <property type="protein sequence ID" value="VFU51543.1"/>
    <property type="molecule type" value="Genomic_DNA"/>
</dbReference>
<organism evidence="2">
    <name type="scientific">Salix viminalis</name>
    <name type="common">Common osier</name>
    <name type="synonym">Basket willow</name>
    <dbReference type="NCBI Taxonomy" id="40686"/>
    <lineage>
        <taxon>Eukaryota</taxon>
        <taxon>Viridiplantae</taxon>
        <taxon>Streptophyta</taxon>
        <taxon>Embryophyta</taxon>
        <taxon>Tracheophyta</taxon>
        <taxon>Spermatophyta</taxon>
        <taxon>Magnoliopsida</taxon>
        <taxon>eudicotyledons</taxon>
        <taxon>Gunneridae</taxon>
        <taxon>Pentapetalae</taxon>
        <taxon>rosids</taxon>
        <taxon>fabids</taxon>
        <taxon>Malpighiales</taxon>
        <taxon>Salicaceae</taxon>
        <taxon>Saliceae</taxon>
        <taxon>Salix</taxon>
    </lineage>
</organism>